<reference evidence="1" key="1">
    <citation type="submission" date="2022-04" db="EMBL/GenBank/DDBJ databases">
        <title>Hymenobacter sp. isolated from the air.</title>
        <authorList>
            <person name="Won M."/>
            <person name="Lee C.-M."/>
            <person name="Woen H.-Y."/>
            <person name="Kwon S.-W."/>
        </authorList>
    </citation>
    <scope>NUCLEOTIDE SEQUENCE</scope>
    <source>
        <strain evidence="1">5116S-3</strain>
    </source>
</reference>
<sequence>MTTLNELAAEGWELLEIQNSTQPTRATQQVETSLRFDDPQRPIHTGTTSISTLTQTRYLLRKPR</sequence>
<evidence type="ECO:0008006" key="3">
    <source>
        <dbReference type="Google" id="ProtNLM"/>
    </source>
</evidence>
<evidence type="ECO:0000313" key="2">
    <source>
        <dbReference type="Proteomes" id="UP000831796"/>
    </source>
</evidence>
<dbReference type="KEGG" id="hcu:MUN79_00725"/>
<organism evidence="1 2">
    <name type="scientific">Hymenobacter cellulosilyticus</name>
    <dbReference type="NCBI Taxonomy" id="2932248"/>
    <lineage>
        <taxon>Bacteria</taxon>
        <taxon>Pseudomonadati</taxon>
        <taxon>Bacteroidota</taxon>
        <taxon>Cytophagia</taxon>
        <taxon>Cytophagales</taxon>
        <taxon>Hymenobacteraceae</taxon>
        <taxon>Hymenobacter</taxon>
    </lineage>
</organism>
<dbReference type="Proteomes" id="UP000831796">
    <property type="component" value="Chromosome"/>
</dbReference>
<accession>A0A8T9Q6H6</accession>
<evidence type="ECO:0000313" key="1">
    <source>
        <dbReference type="EMBL" id="UOQ72562.1"/>
    </source>
</evidence>
<gene>
    <name evidence="1" type="ORF">MUN79_00725</name>
</gene>
<name>A0A8T9Q6H6_9BACT</name>
<dbReference type="EMBL" id="CP095046">
    <property type="protein sequence ID" value="UOQ72562.1"/>
    <property type="molecule type" value="Genomic_DNA"/>
</dbReference>
<proteinExistence type="predicted"/>
<dbReference type="RefSeq" id="WP_244675922.1">
    <property type="nucleotide sequence ID" value="NZ_CP095046.1"/>
</dbReference>
<keyword evidence="2" id="KW-1185">Reference proteome</keyword>
<protein>
    <recommendedName>
        <fullName evidence="3">DUF4177 domain-containing protein</fullName>
    </recommendedName>
</protein>
<dbReference type="AlphaFoldDB" id="A0A8T9Q6H6"/>